<evidence type="ECO:0000256" key="3">
    <source>
        <dbReference type="ARBA" id="ARBA00022741"/>
    </source>
</evidence>
<dbReference type="SUPFAM" id="SSF52374">
    <property type="entry name" value="Nucleotidylyl transferase"/>
    <property type="match status" value="1"/>
</dbReference>
<dbReference type="InterPro" id="IPR002303">
    <property type="entry name" value="Valyl-tRNA_ligase"/>
</dbReference>
<dbReference type="EMBL" id="BARV01008778">
    <property type="protein sequence ID" value="GAI08102.1"/>
    <property type="molecule type" value="Genomic_DNA"/>
</dbReference>
<proteinExistence type="predicted"/>
<evidence type="ECO:0000256" key="1">
    <source>
        <dbReference type="ARBA" id="ARBA00013169"/>
    </source>
</evidence>
<evidence type="ECO:0000256" key="5">
    <source>
        <dbReference type="ARBA" id="ARBA00022917"/>
    </source>
</evidence>
<dbReference type="Gene3D" id="3.40.50.620">
    <property type="entry name" value="HUPs"/>
    <property type="match status" value="1"/>
</dbReference>
<keyword evidence="5" id="KW-0648">Protein biosynthesis</keyword>
<protein>
    <recommendedName>
        <fullName evidence="1">valine--tRNA ligase</fullName>
        <ecNumber evidence="1">6.1.1.9</ecNumber>
    </recommendedName>
    <alternativeName>
        <fullName evidence="7">Valyl-tRNA synthetase</fullName>
    </alternativeName>
</protein>
<organism evidence="9">
    <name type="scientific">marine sediment metagenome</name>
    <dbReference type="NCBI Taxonomy" id="412755"/>
    <lineage>
        <taxon>unclassified sequences</taxon>
        <taxon>metagenomes</taxon>
        <taxon>ecological metagenomes</taxon>
    </lineage>
</organism>
<dbReference type="AlphaFoldDB" id="X1KLZ3"/>
<keyword evidence="6" id="KW-0030">Aminoacyl-tRNA synthetase</keyword>
<dbReference type="GO" id="GO:0004832">
    <property type="term" value="F:valine-tRNA ligase activity"/>
    <property type="evidence" value="ECO:0007669"/>
    <property type="project" value="UniProtKB-EC"/>
</dbReference>
<dbReference type="EC" id="6.1.1.9" evidence="1"/>
<dbReference type="GO" id="GO:0006438">
    <property type="term" value="P:valyl-tRNA aminoacylation"/>
    <property type="evidence" value="ECO:0007669"/>
    <property type="project" value="InterPro"/>
</dbReference>
<evidence type="ECO:0000313" key="9">
    <source>
        <dbReference type="EMBL" id="GAI08102.1"/>
    </source>
</evidence>
<feature type="domain" description="Aminoacyl-tRNA synthetase class Ia" evidence="8">
    <location>
        <begin position="19"/>
        <end position="100"/>
    </location>
</feature>
<dbReference type="Pfam" id="PF00133">
    <property type="entry name" value="tRNA-synt_1"/>
    <property type="match status" value="1"/>
</dbReference>
<feature type="non-terminal residue" evidence="9">
    <location>
        <position position="102"/>
    </location>
</feature>
<evidence type="ECO:0000256" key="7">
    <source>
        <dbReference type="ARBA" id="ARBA00029936"/>
    </source>
</evidence>
<dbReference type="GO" id="GO:0005829">
    <property type="term" value="C:cytosol"/>
    <property type="evidence" value="ECO:0007669"/>
    <property type="project" value="TreeGrafter"/>
</dbReference>
<name>X1KLZ3_9ZZZZ</name>
<keyword evidence="2" id="KW-0436">Ligase</keyword>
<keyword evidence="4" id="KW-0067">ATP-binding</keyword>
<evidence type="ECO:0000256" key="2">
    <source>
        <dbReference type="ARBA" id="ARBA00022598"/>
    </source>
</evidence>
<dbReference type="GO" id="GO:0005524">
    <property type="term" value="F:ATP binding"/>
    <property type="evidence" value="ECO:0007669"/>
    <property type="project" value="UniProtKB-KW"/>
</dbReference>
<dbReference type="InterPro" id="IPR002300">
    <property type="entry name" value="aa-tRNA-synth_Ia"/>
</dbReference>
<evidence type="ECO:0000256" key="6">
    <source>
        <dbReference type="ARBA" id="ARBA00023146"/>
    </source>
</evidence>
<accession>X1KLZ3</accession>
<dbReference type="InterPro" id="IPR014729">
    <property type="entry name" value="Rossmann-like_a/b/a_fold"/>
</dbReference>
<evidence type="ECO:0000259" key="8">
    <source>
        <dbReference type="Pfam" id="PF00133"/>
    </source>
</evidence>
<keyword evidence="3" id="KW-0547">Nucleotide-binding</keyword>
<gene>
    <name evidence="9" type="ORF">S06H3_17544</name>
</gene>
<reference evidence="9" key="1">
    <citation type="journal article" date="2014" name="Front. Microbiol.">
        <title>High frequency of phylogenetically diverse reductive dehalogenase-homologous genes in deep subseafloor sedimentary metagenomes.</title>
        <authorList>
            <person name="Kawai M."/>
            <person name="Futagami T."/>
            <person name="Toyoda A."/>
            <person name="Takaki Y."/>
            <person name="Nishi S."/>
            <person name="Hori S."/>
            <person name="Arai W."/>
            <person name="Tsubouchi T."/>
            <person name="Morono Y."/>
            <person name="Uchiyama I."/>
            <person name="Ito T."/>
            <person name="Fujiyama A."/>
            <person name="Inagaki F."/>
            <person name="Takami H."/>
        </authorList>
    </citation>
    <scope>NUCLEOTIDE SEQUENCE</scope>
    <source>
        <strain evidence="9">Expedition CK06-06</strain>
    </source>
</reference>
<dbReference type="PANTHER" id="PTHR11946">
    <property type="entry name" value="VALYL-TRNA SYNTHETASES"/>
    <property type="match status" value="1"/>
</dbReference>
<comment type="caution">
    <text evidence="9">The sequence shown here is derived from an EMBL/GenBank/DDBJ whole genome shotgun (WGS) entry which is preliminary data.</text>
</comment>
<sequence>MSEKNNFPKRYNFSEIEKKWIEYWKKENIYKFDLNKEGQIFTIDTPPDFTSGDLHMGHILNHSWIDFVARFRRMQGINVYFPQGYDCHGLPTELAVTEEFKI</sequence>
<evidence type="ECO:0000256" key="4">
    <source>
        <dbReference type="ARBA" id="ARBA00022840"/>
    </source>
</evidence>
<dbReference type="PANTHER" id="PTHR11946:SF93">
    <property type="entry name" value="VALINE--TRNA LIGASE, CHLOROPLASTIC_MITOCHONDRIAL 2"/>
    <property type="match status" value="1"/>
</dbReference>